<dbReference type="Gramene" id="mRNA:HanXRQr2_Chr03g0110671">
    <property type="protein sequence ID" value="mRNA:HanXRQr2_Chr03g0110671"/>
    <property type="gene ID" value="HanXRQr2_Chr03g0110671"/>
</dbReference>
<reference evidence="2" key="1">
    <citation type="journal article" date="2017" name="Nature">
        <title>The sunflower genome provides insights into oil metabolism, flowering and Asterid evolution.</title>
        <authorList>
            <person name="Badouin H."/>
            <person name="Gouzy J."/>
            <person name="Grassa C.J."/>
            <person name="Murat F."/>
            <person name="Staton S.E."/>
            <person name="Cottret L."/>
            <person name="Lelandais-Briere C."/>
            <person name="Owens G.L."/>
            <person name="Carrere S."/>
            <person name="Mayjonade B."/>
            <person name="Legrand L."/>
            <person name="Gill N."/>
            <person name="Kane N.C."/>
            <person name="Bowers J.E."/>
            <person name="Hubner S."/>
            <person name="Bellec A."/>
            <person name="Berard A."/>
            <person name="Berges H."/>
            <person name="Blanchet N."/>
            <person name="Boniface M.C."/>
            <person name="Brunel D."/>
            <person name="Catrice O."/>
            <person name="Chaidir N."/>
            <person name="Claudel C."/>
            <person name="Donnadieu C."/>
            <person name="Faraut T."/>
            <person name="Fievet G."/>
            <person name="Helmstetter N."/>
            <person name="King M."/>
            <person name="Knapp S.J."/>
            <person name="Lai Z."/>
            <person name="Le Paslier M.C."/>
            <person name="Lippi Y."/>
            <person name="Lorenzon L."/>
            <person name="Mandel J.R."/>
            <person name="Marage G."/>
            <person name="Marchand G."/>
            <person name="Marquand E."/>
            <person name="Bret-Mestries E."/>
            <person name="Morien E."/>
            <person name="Nambeesan S."/>
            <person name="Nguyen T."/>
            <person name="Pegot-Espagnet P."/>
            <person name="Pouilly N."/>
            <person name="Raftis F."/>
            <person name="Sallet E."/>
            <person name="Schiex T."/>
            <person name="Thomas J."/>
            <person name="Vandecasteele C."/>
            <person name="Vares D."/>
            <person name="Vear F."/>
            <person name="Vautrin S."/>
            <person name="Crespi M."/>
            <person name="Mangin B."/>
            <person name="Burke J.M."/>
            <person name="Salse J."/>
            <person name="Munos S."/>
            <person name="Vincourt P."/>
            <person name="Rieseberg L.H."/>
            <person name="Langlade N.B."/>
        </authorList>
    </citation>
    <scope>NUCLEOTIDE SEQUENCE</scope>
    <source>
        <tissue evidence="2">Leaves</tissue>
    </source>
</reference>
<name>A0A9K3JG56_HELAN</name>
<evidence type="ECO:0000313" key="2">
    <source>
        <dbReference type="EMBL" id="KAF5814404.1"/>
    </source>
</evidence>
<feature type="compositionally biased region" description="Basic and acidic residues" evidence="1">
    <location>
        <begin position="315"/>
        <end position="335"/>
    </location>
</feature>
<evidence type="ECO:0000313" key="3">
    <source>
        <dbReference type="Proteomes" id="UP000215914"/>
    </source>
</evidence>
<evidence type="ECO:0008006" key="4">
    <source>
        <dbReference type="Google" id="ProtNLM"/>
    </source>
</evidence>
<feature type="region of interest" description="Disordered" evidence="1">
    <location>
        <begin position="315"/>
        <end position="376"/>
    </location>
</feature>
<protein>
    <recommendedName>
        <fullName evidence="4">DUF4283 domain-containing protein</fullName>
    </recommendedName>
</protein>
<accession>A0A9K3JG56</accession>
<comment type="caution">
    <text evidence="2">The sequence shown here is derived from an EMBL/GenBank/DDBJ whole genome shotgun (WGS) entry which is preliminary data.</text>
</comment>
<sequence>MWFMRKDWKPIWEMCGLEADMGDVWIGTYKLFVAVARFVDGNVIDRPMENRKGKAKIANNNAHANPNVGGAIDRLDSQVNRGGSIPDVGGGRSFLDSVLNRNKVDVIKIDDNVEGFVQWHGVALVGKVVDFLTLTSLKKELRSNGWPLVSIKRSDRFLGDKNMWARWFEGFNRWDGNTKGVEERLAWLQVHGVPVQLALDQVFSLVGGRYGKVVRAESMSVNDKDFSYTYISVLCKTRSRIADRVDINWRGVTYNVWIDEDVGEWVPDCVEDFEDDNDSFEQVVDRDVNMTCNYEEERVEPVSNEFEVGEIRDEEVVTKEVHNDGDCDGTSKETNGEASNSAQSGVRSGNRKKFRKKRGESGGSQERPKKRFREDNDMFGLDKLIGIMSSNAENTHNEESHLDGSLMTTDLNKSLEGMVDMDRSMRQPVGDIFE</sequence>
<proteinExistence type="predicted"/>
<feature type="compositionally biased region" description="Basic residues" evidence="1">
    <location>
        <begin position="349"/>
        <end position="358"/>
    </location>
</feature>
<dbReference type="EMBL" id="MNCJ02000318">
    <property type="protein sequence ID" value="KAF5814404.1"/>
    <property type="molecule type" value="Genomic_DNA"/>
</dbReference>
<keyword evidence="3" id="KW-1185">Reference proteome</keyword>
<dbReference type="AlphaFoldDB" id="A0A9K3JG56"/>
<evidence type="ECO:0000256" key="1">
    <source>
        <dbReference type="SAM" id="MobiDB-lite"/>
    </source>
</evidence>
<dbReference type="Proteomes" id="UP000215914">
    <property type="component" value="Unassembled WGS sequence"/>
</dbReference>
<feature type="compositionally biased region" description="Polar residues" evidence="1">
    <location>
        <begin position="336"/>
        <end position="347"/>
    </location>
</feature>
<organism evidence="2 3">
    <name type="scientific">Helianthus annuus</name>
    <name type="common">Common sunflower</name>
    <dbReference type="NCBI Taxonomy" id="4232"/>
    <lineage>
        <taxon>Eukaryota</taxon>
        <taxon>Viridiplantae</taxon>
        <taxon>Streptophyta</taxon>
        <taxon>Embryophyta</taxon>
        <taxon>Tracheophyta</taxon>
        <taxon>Spermatophyta</taxon>
        <taxon>Magnoliopsida</taxon>
        <taxon>eudicotyledons</taxon>
        <taxon>Gunneridae</taxon>
        <taxon>Pentapetalae</taxon>
        <taxon>asterids</taxon>
        <taxon>campanulids</taxon>
        <taxon>Asterales</taxon>
        <taxon>Asteraceae</taxon>
        <taxon>Asteroideae</taxon>
        <taxon>Heliantheae alliance</taxon>
        <taxon>Heliantheae</taxon>
        <taxon>Helianthus</taxon>
    </lineage>
</organism>
<reference evidence="2" key="2">
    <citation type="submission" date="2020-06" db="EMBL/GenBank/DDBJ databases">
        <title>Helianthus annuus Genome sequencing and assembly Release 2.</title>
        <authorList>
            <person name="Gouzy J."/>
            <person name="Langlade N."/>
            <person name="Munos S."/>
        </authorList>
    </citation>
    <scope>NUCLEOTIDE SEQUENCE</scope>
    <source>
        <tissue evidence="2">Leaves</tissue>
    </source>
</reference>
<gene>
    <name evidence="2" type="ORF">HanXRQr2_Chr03g0110671</name>
</gene>